<dbReference type="PANTHER" id="PTHR10963">
    <property type="entry name" value="GLYCOSYL HYDROLASE-RELATED"/>
    <property type="match status" value="1"/>
</dbReference>
<gene>
    <name evidence="3" type="ORF">KSZ_11750</name>
</gene>
<evidence type="ECO:0000259" key="2">
    <source>
        <dbReference type="PROSITE" id="PS51762"/>
    </source>
</evidence>
<evidence type="ECO:0000313" key="3">
    <source>
        <dbReference type="EMBL" id="GHO83169.1"/>
    </source>
</evidence>
<dbReference type="Gene3D" id="2.60.120.200">
    <property type="match status" value="1"/>
</dbReference>
<dbReference type="Pfam" id="PF00722">
    <property type="entry name" value="Glyco_hydro_16"/>
    <property type="match status" value="1"/>
</dbReference>
<name>A0ABQ3VBM8_9CHLR</name>
<dbReference type="InterPro" id="IPR000757">
    <property type="entry name" value="Beta-glucanase-like"/>
</dbReference>
<evidence type="ECO:0000256" key="1">
    <source>
        <dbReference type="ARBA" id="ARBA00006865"/>
    </source>
</evidence>
<dbReference type="CDD" id="cd08023">
    <property type="entry name" value="GH16_laminarinase_like"/>
    <property type="match status" value="1"/>
</dbReference>
<proteinExistence type="inferred from homology"/>
<protein>
    <recommendedName>
        <fullName evidence="2">GH16 domain-containing protein</fullName>
    </recommendedName>
</protein>
<organism evidence="3 4">
    <name type="scientific">Dictyobacter formicarum</name>
    <dbReference type="NCBI Taxonomy" id="2778368"/>
    <lineage>
        <taxon>Bacteria</taxon>
        <taxon>Bacillati</taxon>
        <taxon>Chloroflexota</taxon>
        <taxon>Ktedonobacteria</taxon>
        <taxon>Ktedonobacterales</taxon>
        <taxon>Dictyobacteraceae</taxon>
        <taxon>Dictyobacter</taxon>
    </lineage>
</organism>
<feature type="domain" description="GH16" evidence="2">
    <location>
        <begin position="1"/>
        <end position="164"/>
    </location>
</feature>
<evidence type="ECO:0000313" key="4">
    <source>
        <dbReference type="Proteomes" id="UP000635565"/>
    </source>
</evidence>
<dbReference type="EMBL" id="BNJJ01000003">
    <property type="protein sequence ID" value="GHO83169.1"/>
    <property type="molecule type" value="Genomic_DNA"/>
</dbReference>
<keyword evidence="4" id="KW-1185">Reference proteome</keyword>
<dbReference type="InterPro" id="IPR013320">
    <property type="entry name" value="ConA-like_dom_sf"/>
</dbReference>
<comment type="similarity">
    <text evidence="1">Belongs to the glycosyl hydrolase 16 family.</text>
</comment>
<dbReference type="PROSITE" id="PS51762">
    <property type="entry name" value="GH16_2"/>
    <property type="match status" value="1"/>
</dbReference>
<dbReference type="PANTHER" id="PTHR10963:SF55">
    <property type="entry name" value="GLYCOSIDE HYDROLASE FAMILY 16 PROTEIN"/>
    <property type="match status" value="1"/>
</dbReference>
<comment type="caution">
    <text evidence="3">The sequence shown here is derived from an EMBL/GenBank/DDBJ whole genome shotgun (WGS) entry which is preliminary data.</text>
</comment>
<dbReference type="InterPro" id="IPR050546">
    <property type="entry name" value="Glycosyl_Hydrlase_16"/>
</dbReference>
<sequence>MDGYLYTSGAITTENKFSFKYGRVDIRARLPKTQGYWPALWLLPKRVVGIEPFEIDIMELLGKDPRTVHMTNYWGTSKNTEGFIGPDFSQNYHEFSVVWTHTSISWYIDGMPRFKSTQGISDQSMYLIINSTLGGSWAGNPDKSTVLPQYMDVDYVRIYQPTPEILNGQVRRV</sequence>
<dbReference type="SUPFAM" id="SSF49899">
    <property type="entry name" value="Concanavalin A-like lectins/glucanases"/>
    <property type="match status" value="1"/>
</dbReference>
<accession>A0ABQ3VBM8</accession>
<dbReference type="Proteomes" id="UP000635565">
    <property type="component" value="Unassembled WGS sequence"/>
</dbReference>
<reference evidence="3 4" key="1">
    <citation type="journal article" date="2021" name="Int. J. Syst. Evol. Microbiol.">
        <title>Reticulibacter mediterranei gen. nov., sp. nov., within the new family Reticulibacteraceae fam. nov., and Ktedonospora formicarum gen. nov., sp. nov., Ktedonobacter robiniae sp. nov., Dictyobacter formicarum sp. nov. and Dictyobacter arantiisoli sp. nov., belonging to the class Ktedonobacteria.</title>
        <authorList>
            <person name="Yabe S."/>
            <person name="Zheng Y."/>
            <person name="Wang C.M."/>
            <person name="Sakai Y."/>
            <person name="Abe K."/>
            <person name="Yokota A."/>
            <person name="Donadio S."/>
            <person name="Cavaletti L."/>
            <person name="Monciardini P."/>
        </authorList>
    </citation>
    <scope>NUCLEOTIDE SEQUENCE [LARGE SCALE GENOMIC DNA]</scope>
    <source>
        <strain evidence="3 4">SOSP1-9</strain>
    </source>
</reference>